<protein>
    <recommendedName>
        <fullName evidence="3">Integrase catalytic domain-containing protein</fullName>
    </recommendedName>
</protein>
<dbReference type="Pfam" id="PF25597">
    <property type="entry name" value="SH3_retrovirus"/>
    <property type="match status" value="1"/>
</dbReference>
<dbReference type="EMBL" id="JBBNAF010000013">
    <property type="protein sequence ID" value="KAK9087507.1"/>
    <property type="molecule type" value="Genomic_DNA"/>
</dbReference>
<dbReference type="GO" id="GO:0015074">
    <property type="term" value="P:DNA integration"/>
    <property type="evidence" value="ECO:0007669"/>
    <property type="project" value="InterPro"/>
</dbReference>
<evidence type="ECO:0000313" key="4">
    <source>
        <dbReference type="EMBL" id="KAK9087507.1"/>
    </source>
</evidence>
<dbReference type="SUPFAM" id="SSF53098">
    <property type="entry name" value="Ribonuclease H-like"/>
    <property type="match status" value="1"/>
</dbReference>
<dbReference type="InterPro" id="IPR043502">
    <property type="entry name" value="DNA/RNA_pol_sf"/>
</dbReference>
<keyword evidence="2" id="KW-0378">Hydrolase</keyword>
<dbReference type="GO" id="GO:0016787">
    <property type="term" value="F:hydrolase activity"/>
    <property type="evidence" value="ECO:0007669"/>
    <property type="project" value="UniProtKB-KW"/>
</dbReference>
<dbReference type="GO" id="GO:0046872">
    <property type="term" value="F:metal ion binding"/>
    <property type="evidence" value="ECO:0007669"/>
    <property type="project" value="UniProtKB-KW"/>
</dbReference>
<dbReference type="InterPro" id="IPR036397">
    <property type="entry name" value="RNaseH_sf"/>
</dbReference>
<dbReference type="PANTHER" id="PTHR42648">
    <property type="entry name" value="TRANSPOSASE, PUTATIVE-RELATED"/>
    <property type="match status" value="1"/>
</dbReference>
<gene>
    <name evidence="4" type="ORF">Syun_029901</name>
</gene>
<dbReference type="InterPro" id="IPR001584">
    <property type="entry name" value="Integrase_cat-core"/>
</dbReference>
<evidence type="ECO:0000259" key="3">
    <source>
        <dbReference type="PROSITE" id="PS50994"/>
    </source>
</evidence>
<dbReference type="GO" id="GO:0003676">
    <property type="term" value="F:nucleic acid binding"/>
    <property type="evidence" value="ECO:0007669"/>
    <property type="project" value="InterPro"/>
</dbReference>
<dbReference type="Pfam" id="PF00665">
    <property type="entry name" value="rve"/>
    <property type="match status" value="1"/>
</dbReference>
<dbReference type="InterPro" id="IPR013103">
    <property type="entry name" value="RVT_2"/>
</dbReference>
<dbReference type="SUPFAM" id="SSF56672">
    <property type="entry name" value="DNA/RNA polymerases"/>
    <property type="match status" value="1"/>
</dbReference>
<dbReference type="PROSITE" id="PS50994">
    <property type="entry name" value="INTEGRASE"/>
    <property type="match status" value="1"/>
</dbReference>
<dbReference type="Proteomes" id="UP001420932">
    <property type="component" value="Unassembled WGS sequence"/>
</dbReference>
<evidence type="ECO:0000256" key="2">
    <source>
        <dbReference type="ARBA" id="ARBA00022801"/>
    </source>
</evidence>
<dbReference type="PANTHER" id="PTHR42648:SF31">
    <property type="entry name" value="RNA-DIRECTED DNA POLYMERASE"/>
    <property type="match status" value="1"/>
</dbReference>
<feature type="domain" description="Integrase catalytic" evidence="3">
    <location>
        <begin position="1"/>
        <end position="157"/>
    </location>
</feature>
<organism evidence="4 5">
    <name type="scientific">Stephania yunnanensis</name>
    <dbReference type="NCBI Taxonomy" id="152371"/>
    <lineage>
        <taxon>Eukaryota</taxon>
        <taxon>Viridiplantae</taxon>
        <taxon>Streptophyta</taxon>
        <taxon>Embryophyta</taxon>
        <taxon>Tracheophyta</taxon>
        <taxon>Spermatophyta</taxon>
        <taxon>Magnoliopsida</taxon>
        <taxon>Ranunculales</taxon>
        <taxon>Menispermaceae</taxon>
        <taxon>Menispermoideae</taxon>
        <taxon>Cissampelideae</taxon>
        <taxon>Stephania</taxon>
    </lineage>
</organism>
<keyword evidence="5" id="KW-1185">Reference proteome</keyword>
<dbReference type="InterPro" id="IPR057670">
    <property type="entry name" value="SH3_retrovirus"/>
</dbReference>
<dbReference type="Gene3D" id="3.30.420.10">
    <property type="entry name" value="Ribonuclease H-like superfamily/Ribonuclease H"/>
    <property type="match status" value="1"/>
</dbReference>
<evidence type="ECO:0000256" key="1">
    <source>
        <dbReference type="ARBA" id="ARBA00022723"/>
    </source>
</evidence>
<evidence type="ECO:0000313" key="5">
    <source>
        <dbReference type="Proteomes" id="UP001420932"/>
    </source>
</evidence>
<keyword evidence="1" id="KW-0479">Metal-binding</keyword>
<dbReference type="InterPro" id="IPR012337">
    <property type="entry name" value="RNaseH-like_sf"/>
</dbReference>
<proteinExistence type="predicted"/>
<sequence length="758" mass="85738">MDIWGPYKQSSIQGAHYFWTIVDDFSRFTWTFFMKHKSLTGNIIKQFIVFIQTLFKVSVQTIMTDNGTEFCNKDCHALFSGLGIVHQRSTPYTPQQNGVVERKHRHLLQVTRALIFQSNLSTKFWGDAVLTPTYIINRLLSQLLKWKSPYCLLFGRIPNYSSLKTFGCLCFATNVSPSKSKLDSRAIKCFFISYSPGQKAYRLYNMATHTCFVSRDVIFFEKQFPFHKDTASSRCHVPISFGDNSDYLRDIPTPIAPTSATVPPSQDLPINETCFDVPEAVSSVPTNDALVPHTNDDLHEDVLPPTAVVTRKSTRAVHKPLWPNDFVLNNVEASFFPYTIIPLSTGNPPTFPFIHSPNITASYKCFLAVVSNIKEPTSYIQAQYDPVWVEAMNKELQALETNGTWSLTTLPPGKKAIGSKWIYKVKLHPDGSLDRCKACLVAKGFNQIEGVDYTDSFSPVAKNVTVRIVLSLAVARDWPLHQLDVNNAFLHGYIDEDVYMKPPDGYNLASPNQVRKLQRSLYGLKQASRQWNHELTTKLQSFGFNQSTHDPCLFTYNTAGQFLVLLVYVDDVLLTGTSLELIDQVKTFLHTLFTIKDLGQARYFLGLELVRSSSGLYVHQRKYVLDLLNDAGLLMAKPAATPLPRDCKFIDPDSPLLIEVDRYRRLVGRLLYLRFTRPDITYATQQLSQYVQAPTEQHWSGALHVLRYLKGTPSQGLFFPVQQDLSVVAYCDSDWAACPLSRKSITGYCVFMGSSLVS</sequence>
<reference evidence="4 5" key="1">
    <citation type="submission" date="2024-01" db="EMBL/GenBank/DDBJ databases">
        <title>Genome assemblies of Stephania.</title>
        <authorList>
            <person name="Yang L."/>
        </authorList>
    </citation>
    <scope>NUCLEOTIDE SEQUENCE [LARGE SCALE GENOMIC DNA]</scope>
    <source>
        <strain evidence="4">YNDBR</strain>
        <tissue evidence="4">Leaf</tissue>
    </source>
</reference>
<comment type="caution">
    <text evidence="4">The sequence shown here is derived from an EMBL/GenBank/DDBJ whole genome shotgun (WGS) entry which is preliminary data.</text>
</comment>
<name>A0AAP0HJZ7_9MAGN</name>
<dbReference type="AlphaFoldDB" id="A0AAP0HJZ7"/>
<dbReference type="InterPro" id="IPR039537">
    <property type="entry name" value="Retrotran_Ty1/copia-like"/>
</dbReference>
<dbReference type="Pfam" id="PF07727">
    <property type="entry name" value="RVT_2"/>
    <property type="match status" value="1"/>
</dbReference>
<accession>A0AAP0HJZ7</accession>